<dbReference type="CDD" id="cd06577">
    <property type="entry name" value="PASTA_pknB"/>
    <property type="match status" value="4"/>
</dbReference>
<evidence type="ECO:0000256" key="9">
    <source>
        <dbReference type="PROSITE-ProRule" id="PRU10141"/>
    </source>
</evidence>
<dbReference type="GO" id="GO:0005524">
    <property type="term" value="F:ATP binding"/>
    <property type="evidence" value="ECO:0007669"/>
    <property type="project" value="UniProtKB-UniRule"/>
</dbReference>
<comment type="catalytic activity">
    <reaction evidence="8">
        <text>L-seryl-[protein] + ATP = O-phospho-L-seryl-[protein] + ADP + H(+)</text>
        <dbReference type="Rhea" id="RHEA:17989"/>
        <dbReference type="Rhea" id="RHEA-COMP:9863"/>
        <dbReference type="Rhea" id="RHEA-COMP:11604"/>
        <dbReference type="ChEBI" id="CHEBI:15378"/>
        <dbReference type="ChEBI" id="CHEBI:29999"/>
        <dbReference type="ChEBI" id="CHEBI:30616"/>
        <dbReference type="ChEBI" id="CHEBI:83421"/>
        <dbReference type="ChEBI" id="CHEBI:456216"/>
        <dbReference type="EC" id="2.7.11.1"/>
    </reaction>
</comment>
<dbReference type="PANTHER" id="PTHR43289">
    <property type="entry name" value="MITOGEN-ACTIVATED PROTEIN KINASE KINASE KINASE 20-RELATED"/>
    <property type="match status" value="1"/>
</dbReference>
<dbReference type="Gene3D" id="1.10.510.10">
    <property type="entry name" value="Transferase(Phosphotransferase) domain 1"/>
    <property type="match status" value="1"/>
</dbReference>
<keyword evidence="15" id="KW-1185">Reference proteome</keyword>
<feature type="domain" description="Protein kinase" evidence="12">
    <location>
        <begin position="14"/>
        <end position="277"/>
    </location>
</feature>
<dbReference type="Pfam" id="PF03793">
    <property type="entry name" value="PASTA"/>
    <property type="match status" value="4"/>
</dbReference>
<accession>D3EYQ0</accession>
<dbReference type="SMART" id="SM00740">
    <property type="entry name" value="PASTA"/>
    <property type="match status" value="4"/>
</dbReference>
<evidence type="ECO:0000259" key="12">
    <source>
        <dbReference type="PROSITE" id="PS50011"/>
    </source>
</evidence>
<keyword evidence="6 9" id="KW-0067">ATP-binding</keyword>
<dbReference type="GO" id="GO:0004674">
    <property type="term" value="F:protein serine/threonine kinase activity"/>
    <property type="evidence" value="ECO:0007669"/>
    <property type="project" value="UniProtKB-KW"/>
</dbReference>
<dbReference type="HOGENOM" id="CLU_000288_135_2_11"/>
<reference evidence="14 15" key="1">
    <citation type="journal article" date="2010" name="Stand. Genomic Sci.">
        <title>Complete genome sequence of Conexibacter woesei type strain (ID131577).</title>
        <authorList>
            <person name="Pukall R."/>
            <person name="Lapidus A."/>
            <person name="Glavina Del Rio T."/>
            <person name="Copeland A."/>
            <person name="Tice H."/>
            <person name="Cheng J.-F."/>
            <person name="Lucas S."/>
            <person name="Chen F."/>
            <person name="Nolan M."/>
            <person name="Bruce D."/>
            <person name="Goodwin L."/>
            <person name="Pitluck S."/>
            <person name="Mavromatis K."/>
            <person name="Ivanova N."/>
            <person name="Ovchinnikova G."/>
            <person name="Pati A."/>
            <person name="Chen A."/>
            <person name="Palaniappan K."/>
            <person name="Land M."/>
            <person name="Hauser L."/>
            <person name="Chang Y.-J."/>
            <person name="Jeffries C.D."/>
            <person name="Chain P."/>
            <person name="Meincke L."/>
            <person name="Sims D."/>
            <person name="Brettin T."/>
            <person name="Detter J.C."/>
            <person name="Rohde M."/>
            <person name="Goeker M."/>
            <person name="Bristow J."/>
            <person name="Eisen J.A."/>
            <person name="Markowitz V."/>
            <person name="Kyrpides N.C."/>
            <person name="Klenk H.-P."/>
            <person name="Hugenholtz P."/>
        </authorList>
    </citation>
    <scope>NUCLEOTIDE SEQUENCE [LARGE SCALE GENOMIC DNA]</scope>
    <source>
        <strain evidence="15">DSM 14684 / CIP 108061 / JCM 11494 / NBRC 100937 / ID131577</strain>
    </source>
</reference>
<dbReference type="eggNOG" id="COG2815">
    <property type="taxonomic scope" value="Bacteria"/>
</dbReference>
<evidence type="ECO:0000256" key="5">
    <source>
        <dbReference type="ARBA" id="ARBA00022777"/>
    </source>
</evidence>
<evidence type="ECO:0000259" key="13">
    <source>
        <dbReference type="PROSITE" id="PS51178"/>
    </source>
</evidence>
<feature type="domain" description="PASTA" evidence="13">
    <location>
        <begin position="477"/>
        <end position="543"/>
    </location>
</feature>
<name>D3EYQ0_CONWI</name>
<feature type="binding site" evidence="9">
    <location>
        <position position="43"/>
    </location>
    <ligand>
        <name>ATP</name>
        <dbReference type="ChEBI" id="CHEBI:30616"/>
    </ligand>
</feature>
<dbReference type="FunFam" id="3.30.200.20:FF:000035">
    <property type="entry name" value="Serine/threonine protein kinase Stk1"/>
    <property type="match status" value="1"/>
</dbReference>
<dbReference type="eggNOG" id="COG0515">
    <property type="taxonomic scope" value="Bacteria"/>
</dbReference>
<protein>
    <recommendedName>
        <fullName evidence="1">non-specific serine/threonine protein kinase</fullName>
        <ecNumber evidence="1">2.7.11.1</ecNumber>
    </recommendedName>
</protein>
<dbReference type="NCBIfam" id="NF033483">
    <property type="entry name" value="PknB_PASTA_kin"/>
    <property type="match status" value="1"/>
</dbReference>
<evidence type="ECO:0000313" key="14">
    <source>
        <dbReference type="EMBL" id="ADB48453.1"/>
    </source>
</evidence>
<dbReference type="KEGG" id="cwo:Cwoe_0017"/>
<keyword evidence="2 14" id="KW-0723">Serine/threonine-protein kinase</keyword>
<dbReference type="FunFam" id="1.10.510.10:FF:000021">
    <property type="entry name" value="Serine/threonine protein kinase"/>
    <property type="match status" value="1"/>
</dbReference>
<evidence type="ECO:0000256" key="1">
    <source>
        <dbReference type="ARBA" id="ARBA00012513"/>
    </source>
</evidence>
<feature type="region of interest" description="Disordered" evidence="10">
    <location>
        <begin position="506"/>
        <end position="534"/>
    </location>
</feature>
<feature type="domain" description="PASTA" evidence="13">
    <location>
        <begin position="544"/>
        <end position="610"/>
    </location>
</feature>
<dbReference type="Gene3D" id="3.30.10.20">
    <property type="match status" value="4"/>
</dbReference>
<evidence type="ECO:0000256" key="8">
    <source>
        <dbReference type="ARBA" id="ARBA00048679"/>
    </source>
</evidence>
<dbReference type="EMBL" id="CP001854">
    <property type="protein sequence ID" value="ADB48453.1"/>
    <property type="molecule type" value="Genomic_DNA"/>
</dbReference>
<proteinExistence type="predicted"/>
<dbReference type="InterPro" id="IPR005543">
    <property type="entry name" value="PASTA_dom"/>
</dbReference>
<keyword evidence="11" id="KW-0812">Transmembrane</keyword>
<keyword evidence="11" id="KW-1133">Transmembrane helix</keyword>
<dbReference type="Gene3D" id="3.30.200.20">
    <property type="entry name" value="Phosphorylase Kinase, domain 1"/>
    <property type="match status" value="1"/>
</dbReference>
<dbReference type="GO" id="GO:0045717">
    <property type="term" value="P:negative regulation of fatty acid biosynthetic process"/>
    <property type="evidence" value="ECO:0007669"/>
    <property type="project" value="UniProtKB-ARBA"/>
</dbReference>
<dbReference type="InterPro" id="IPR000719">
    <property type="entry name" value="Prot_kinase_dom"/>
</dbReference>
<evidence type="ECO:0000256" key="3">
    <source>
        <dbReference type="ARBA" id="ARBA00022679"/>
    </source>
</evidence>
<dbReference type="AlphaFoldDB" id="D3EYQ0"/>
<keyword evidence="11" id="KW-0472">Membrane</keyword>
<feature type="region of interest" description="Disordered" evidence="10">
    <location>
        <begin position="296"/>
        <end position="317"/>
    </location>
</feature>
<gene>
    <name evidence="14" type="ordered locus">Cwoe_0017</name>
</gene>
<evidence type="ECO:0000256" key="7">
    <source>
        <dbReference type="ARBA" id="ARBA00047899"/>
    </source>
</evidence>
<sequence>MTEIAPDTVIDSRYKVLSRIGAGGMAEVFCAQDQSLGRKVALKLLYERFASDAEFVERFRREASSAASLQHPNVVGIYDRGRWDGTYYIAMEYLPGRSLKEVIQQDAPIDHVRAIDLTIQILKAARFAHRRGIVHRDLKPHNVIVDDEDRAKVTDFGIARAGASDMTETGSIMGTAQYLSPEQAQGHAVSPQSDLYSVGVILFELLTGNVPFEAESAVTIALKHVSEPPPAPSAFDPSVPPELEAIVLWALEKDPAHRPQDADAFIQALEQARDQILGREAPGQRTAMFAAGALAIPQADDGAPPAEEPPDAERSRRRPPWWAWVVAVLAVAGVVAAIVLLTRPDQVAVPNVVGQQLQAATRRLERDGLEWRIENVNNDAEVGEVVDQSPRGRRRVEEGTTVTLKVSRGPGTIDVPAVDGETVARATAILQNVGLTVGGTIDQNDASVPIGEVIRSSPRAGENVERGSAVKLYVSTGPAQVAVPDVVGSTRDEAIATLTNAGFRYSTTEQESADADPGDVISQDPGGGTDADPGSTLAIVIARAPPVEVPSVVGSGADDARAALEARGLVVRQSPVDVTDPAQDGIVVDQRPAPGTSVADGAPVRIFVGRFVEPTTPPDGDGDDQGDNGDGGATDPSDGDGNADQNGPVGRAQSRRPT</sequence>
<dbReference type="PROSITE" id="PS50011">
    <property type="entry name" value="PROTEIN_KINASE_DOM"/>
    <property type="match status" value="1"/>
</dbReference>
<keyword evidence="5 14" id="KW-0418">Kinase</keyword>
<evidence type="ECO:0000313" key="15">
    <source>
        <dbReference type="Proteomes" id="UP000008229"/>
    </source>
</evidence>
<evidence type="ECO:0000256" key="4">
    <source>
        <dbReference type="ARBA" id="ARBA00022741"/>
    </source>
</evidence>
<dbReference type="InterPro" id="IPR008271">
    <property type="entry name" value="Ser/Thr_kinase_AS"/>
</dbReference>
<dbReference type="SMART" id="SM00220">
    <property type="entry name" value="S_TKc"/>
    <property type="match status" value="1"/>
</dbReference>
<dbReference type="RefSeq" id="WP_012931506.1">
    <property type="nucleotide sequence ID" value="NC_013739.1"/>
</dbReference>
<feature type="domain" description="PASTA" evidence="13">
    <location>
        <begin position="409"/>
        <end position="476"/>
    </location>
</feature>
<dbReference type="Pfam" id="PF00069">
    <property type="entry name" value="Pkinase"/>
    <property type="match status" value="1"/>
</dbReference>
<dbReference type="OrthoDB" id="9762169at2"/>
<dbReference type="InterPro" id="IPR017441">
    <property type="entry name" value="Protein_kinase_ATP_BS"/>
</dbReference>
<dbReference type="STRING" id="469383.Cwoe_0017"/>
<keyword evidence="3" id="KW-0808">Transferase</keyword>
<dbReference type="Proteomes" id="UP000008229">
    <property type="component" value="Chromosome"/>
</dbReference>
<organism evidence="14 15">
    <name type="scientific">Conexibacter woesei (strain DSM 14684 / CCUG 47730 / CIP 108061 / JCM 11494 / NBRC 100937 / ID131577)</name>
    <dbReference type="NCBI Taxonomy" id="469383"/>
    <lineage>
        <taxon>Bacteria</taxon>
        <taxon>Bacillati</taxon>
        <taxon>Actinomycetota</taxon>
        <taxon>Thermoleophilia</taxon>
        <taxon>Solirubrobacterales</taxon>
        <taxon>Conexibacteraceae</taxon>
        <taxon>Conexibacter</taxon>
    </lineage>
</organism>
<dbReference type="EC" id="2.7.11.1" evidence="1"/>
<evidence type="ECO:0000256" key="11">
    <source>
        <dbReference type="SAM" id="Phobius"/>
    </source>
</evidence>
<dbReference type="InterPro" id="IPR011009">
    <property type="entry name" value="Kinase-like_dom_sf"/>
</dbReference>
<feature type="domain" description="PASTA" evidence="13">
    <location>
        <begin position="343"/>
        <end position="408"/>
    </location>
</feature>
<dbReference type="PROSITE" id="PS00108">
    <property type="entry name" value="PROTEIN_KINASE_ST"/>
    <property type="match status" value="1"/>
</dbReference>
<evidence type="ECO:0000256" key="6">
    <source>
        <dbReference type="ARBA" id="ARBA00022840"/>
    </source>
</evidence>
<evidence type="ECO:0000256" key="2">
    <source>
        <dbReference type="ARBA" id="ARBA00022527"/>
    </source>
</evidence>
<comment type="catalytic activity">
    <reaction evidence="7">
        <text>L-threonyl-[protein] + ATP = O-phospho-L-threonyl-[protein] + ADP + H(+)</text>
        <dbReference type="Rhea" id="RHEA:46608"/>
        <dbReference type="Rhea" id="RHEA-COMP:11060"/>
        <dbReference type="Rhea" id="RHEA-COMP:11605"/>
        <dbReference type="ChEBI" id="CHEBI:15378"/>
        <dbReference type="ChEBI" id="CHEBI:30013"/>
        <dbReference type="ChEBI" id="CHEBI:30616"/>
        <dbReference type="ChEBI" id="CHEBI:61977"/>
        <dbReference type="ChEBI" id="CHEBI:456216"/>
        <dbReference type="EC" id="2.7.11.1"/>
    </reaction>
</comment>
<dbReference type="PROSITE" id="PS51178">
    <property type="entry name" value="PASTA"/>
    <property type="match status" value="4"/>
</dbReference>
<dbReference type="CDD" id="cd14014">
    <property type="entry name" value="STKc_PknB_like"/>
    <property type="match status" value="1"/>
</dbReference>
<evidence type="ECO:0000256" key="10">
    <source>
        <dbReference type="SAM" id="MobiDB-lite"/>
    </source>
</evidence>
<dbReference type="PANTHER" id="PTHR43289:SF34">
    <property type="entry name" value="SERINE_THREONINE-PROTEIN KINASE YBDM-RELATED"/>
    <property type="match status" value="1"/>
</dbReference>
<feature type="region of interest" description="Disordered" evidence="10">
    <location>
        <begin position="580"/>
        <end position="658"/>
    </location>
</feature>
<dbReference type="PROSITE" id="PS00107">
    <property type="entry name" value="PROTEIN_KINASE_ATP"/>
    <property type="match status" value="1"/>
</dbReference>
<reference evidence="15" key="2">
    <citation type="submission" date="2010-01" db="EMBL/GenBank/DDBJ databases">
        <title>The complete genome of Conexibacter woesei DSM 14684.</title>
        <authorList>
            <consortium name="US DOE Joint Genome Institute (JGI-PGF)"/>
            <person name="Lucas S."/>
            <person name="Copeland A."/>
            <person name="Lapidus A."/>
            <person name="Glavina del Rio T."/>
            <person name="Dalin E."/>
            <person name="Tice H."/>
            <person name="Bruce D."/>
            <person name="Goodwin L."/>
            <person name="Pitluck S."/>
            <person name="Kyrpides N."/>
            <person name="Mavromatis K."/>
            <person name="Ivanova N."/>
            <person name="Mikhailova N."/>
            <person name="Chertkov O."/>
            <person name="Brettin T."/>
            <person name="Detter J.C."/>
            <person name="Han C."/>
            <person name="Larimer F."/>
            <person name="Land M."/>
            <person name="Hauser L."/>
            <person name="Markowitz V."/>
            <person name="Cheng J.-F."/>
            <person name="Hugenholtz P."/>
            <person name="Woyke T."/>
            <person name="Wu D."/>
            <person name="Pukall R."/>
            <person name="Steenblock K."/>
            <person name="Schneider S."/>
            <person name="Klenk H.-P."/>
            <person name="Eisen J.A."/>
        </authorList>
    </citation>
    <scope>NUCLEOTIDE SEQUENCE [LARGE SCALE GENOMIC DNA]</scope>
    <source>
        <strain evidence="15">DSM 14684 / CIP 108061 / JCM 11494 / NBRC 100937 / ID131577</strain>
    </source>
</reference>
<dbReference type="SUPFAM" id="SSF56112">
    <property type="entry name" value="Protein kinase-like (PK-like)"/>
    <property type="match status" value="1"/>
</dbReference>
<feature type="transmembrane region" description="Helical" evidence="11">
    <location>
        <begin position="321"/>
        <end position="341"/>
    </location>
</feature>
<keyword evidence="4 9" id="KW-0547">Nucleotide-binding</keyword>